<keyword evidence="3" id="KW-0832">Ubl conjugation</keyword>
<dbReference type="InterPro" id="IPR036390">
    <property type="entry name" value="WH_DNA-bd_sf"/>
</dbReference>
<dbReference type="Gene3D" id="1.20.1310.10">
    <property type="entry name" value="Cullin Repeats"/>
    <property type="match status" value="3"/>
</dbReference>
<dbReference type="InterPro" id="IPR016158">
    <property type="entry name" value="Cullin_homology"/>
</dbReference>
<dbReference type="HOGENOM" id="CLU_004747_7_3_1"/>
<comment type="similarity">
    <text evidence="1 4 5">Belongs to the cullin family.</text>
</comment>
<dbReference type="EMBL" id="CAFZ01000036">
    <property type="protein sequence ID" value="CCA68590.1"/>
    <property type="molecule type" value="Genomic_DNA"/>
</dbReference>
<dbReference type="OMA" id="FGMGEDM"/>
<gene>
    <name evidence="7" type="ORF">PIIN_02455</name>
</gene>
<dbReference type="SMART" id="SM00884">
    <property type="entry name" value="Cullin_Nedd8"/>
    <property type="match status" value="1"/>
</dbReference>
<keyword evidence="8" id="KW-1185">Reference proteome</keyword>
<name>G4TBB6_SERID</name>
<dbReference type="Proteomes" id="UP000007148">
    <property type="component" value="Unassembled WGS sequence"/>
</dbReference>
<dbReference type="InterPro" id="IPR019559">
    <property type="entry name" value="Cullin_neddylation_domain"/>
</dbReference>
<feature type="domain" description="Cullin family profile" evidence="6">
    <location>
        <begin position="287"/>
        <end position="521"/>
    </location>
</feature>
<dbReference type="FunCoup" id="G4TBB6">
    <property type="interactions" value="527"/>
</dbReference>
<dbReference type="STRING" id="1109443.G4TBB6"/>
<reference evidence="7 8" key="1">
    <citation type="journal article" date="2011" name="PLoS Pathog.">
        <title>Endophytic Life Strategies Decoded by Genome and Transcriptome Analyses of the Mutualistic Root Symbiont Piriformospora indica.</title>
        <authorList>
            <person name="Zuccaro A."/>
            <person name="Lahrmann U."/>
            <person name="Guldener U."/>
            <person name="Langen G."/>
            <person name="Pfiffi S."/>
            <person name="Biedenkopf D."/>
            <person name="Wong P."/>
            <person name="Samans B."/>
            <person name="Grimm C."/>
            <person name="Basiewicz M."/>
            <person name="Murat C."/>
            <person name="Martin F."/>
            <person name="Kogel K.H."/>
        </authorList>
    </citation>
    <scope>NUCLEOTIDE SEQUENCE [LARGE SCALE GENOMIC DNA]</scope>
    <source>
        <strain evidence="7 8">DSM 11827</strain>
    </source>
</reference>
<dbReference type="InterPro" id="IPR016159">
    <property type="entry name" value="Cullin_repeat-like_dom_sf"/>
</dbReference>
<evidence type="ECO:0000256" key="5">
    <source>
        <dbReference type="RuleBase" id="RU003829"/>
    </source>
</evidence>
<dbReference type="SUPFAM" id="SSF75632">
    <property type="entry name" value="Cullin homology domain"/>
    <property type="match status" value="1"/>
</dbReference>
<dbReference type="InterPro" id="IPR001373">
    <property type="entry name" value="Cullin_N"/>
</dbReference>
<dbReference type="AlphaFoldDB" id="G4TBB6"/>
<dbReference type="GO" id="GO:0031625">
    <property type="term" value="F:ubiquitin protein ligase binding"/>
    <property type="evidence" value="ECO:0007669"/>
    <property type="project" value="InterPro"/>
</dbReference>
<dbReference type="Gene3D" id="1.10.10.10">
    <property type="entry name" value="Winged helix-like DNA-binding domain superfamily/Winged helix DNA-binding domain"/>
    <property type="match status" value="1"/>
</dbReference>
<dbReference type="PROSITE" id="PS50069">
    <property type="entry name" value="CULLIN_2"/>
    <property type="match status" value="1"/>
</dbReference>
<dbReference type="SUPFAM" id="SSF74788">
    <property type="entry name" value="Cullin repeat-like"/>
    <property type="match status" value="1"/>
</dbReference>
<evidence type="ECO:0000256" key="4">
    <source>
        <dbReference type="PROSITE-ProRule" id="PRU00330"/>
    </source>
</evidence>
<protein>
    <submittedName>
        <fullName evidence="7">Related to cullin 4A</fullName>
    </submittedName>
</protein>
<evidence type="ECO:0000256" key="1">
    <source>
        <dbReference type="ARBA" id="ARBA00006019"/>
    </source>
</evidence>
<dbReference type="SUPFAM" id="SSF46785">
    <property type="entry name" value="Winged helix' DNA-binding domain"/>
    <property type="match status" value="1"/>
</dbReference>
<organism evidence="7 8">
    <name type="scientific">Serendipita indica (strain DSM 11827)</name>
    <name type="common">Root endophyte fungus</name>
    <name type="synonym">Piriformospora indica</name>
    <dbReference type="NCBI Taxonomy" id="1109443"/>
    <lineage>
        <taxon>Eukaryota</taxon>
        <taxon>Fungi</taxon>
        <taxon>Dikarya</taxon>
        <taxon>Basidiomycota</taxon>
        <taxon>Agaricomycotina</taxon>
        <taxon>Agaricomycetes</taxon>
        <taxon>Sebacinales</taxon>
        <taxon>Serendipitaceae</taxon>
        <taxon>Serendipita</taxon>
    </lineage>
</organism>
<comment type="caution">
    <text evidence="7">The sequence shown here is derived from an EMBL/GenBank/DDBJ whole genome shotgun (WGS) entry which is preliminary data.</text>
</comment>
<dbReference type="Pfam" id="PF26557">
    <property type="entry name" value="Cullin_AB"/>
    <property type="match status" value="1"/>
</dbReference>
<dbReference type="Gene3D" id="3.30.230.130">
    <property type="entry name" value="Cullin, Chain C, Domain 2"/>
    <property type="match status" value="1"/>
</dbReference>
<dbReference type="GO" id="GO:0006511">
    <property type="term" value="P:ubiquitin-dependent protein catabolic process"/>
    <property type="evidence" value="ECO:0007669"/>
    <property type="project" value="InterPro"/>
</dbReference>
<dbReference type="OrthoDB" id="27073at2759"/>
<evidence type="ECO:0000313" key="7">
    <source>
        <dbReference type="EMBL" id="CCA68590.1"/>
    </source>
</evidence>
<evidence type="ECO:0000259" key="6">
    <source>
        <dbReference type="PROSITE" id="PS50069"/>
    </source>
</evidence>
<accession>G4TBB6</accession>
<dbReference type="PANTHER" id="PTHR11932">
    <property type="entry name" value="CULLIN"/>
    <property type="match status" value="1"/>
</dbReference>
<evidence type="ECO:0000256" key="2">
    <source>
        <dbReference type="ARBA" id="ARBA00022499"/>
    </source>
</evidence>
<dbReference type="Pfam" id="PF00888">
    <property type="entry name" value="Cullin"/>
    <property type="match status" value="1"/>
</dbReference>
<dbReference type="InParanoid" id="G4TBB6"/>
<evidence type="ECO:0000313" key="8">
    <source>
        <dbReference type="Proteomes" id="UP000007148"/>
    </source>
</evidence>
<evidence type="ECO:0000256" key="3">
    <source>
        <dbReference type="ARBA" id="ARBA00022843"/>
    </source>
</evidence>
<proteinExistence type="inferred from homology"/>
<dbReference type="InterPro" id="IPR036317">
    <property type="entry name" value="Cullin_homology_sf"/>
</dbReference>
<dbReference type="Pfam" id="PF10557">
    <property type="entry name" value="Cullin_Nedd8"/>
    <property type="match status" value="1"/>
</dbReference>
<keyword evidence="2" id="KW-1017">Isopeptide bond</keyword>
<dbReference type="eggNOG" id="KOG2167">
    <property type="taxonomic scope" value="Eukaryota"/>
</dbReference>
<dbReference type="SMART" id="SM00182">
    <property type="entry name" value="CULLIN"/>
    <property type="match status" value="1"/>
</dbReference>
<dbReference type="FunFam" id="1.10.10.10:FF:000014">
    <property type="entry name" value="Cullin 1"/>
    <property type="match status" value="1"/>
</dbReference>
<dbReference type="InterPro" id="IPR059120">
    <property type="entry name" value="Cullin-like_AB"/>
</dbReference>
<sequence>MTKLNDRWSWWLRRIRVLRSALVYLDVAYLATNEDKLTIQDAAFHRFEDTVVASTTVTLKLEAALKRWSEQRRAGENTEDYDDQLRLVVDCMSTLGCYDDQVHQPYLRFTSDHYTKKSQMAPETNAKDYLLMCIQDISDEERRGADILREETRRDASVTALSGLAMEHMDYLAKDGLAEIITSRNKTLFHQLYNLIGRLTSVSTTWKTSPSDALLAHYRNDVFERVKGTILDTANESSMVENLLELKEFLDECLSADYIDDAQQNDRKFTHATSEAFERGFSTRKIKPAELIAKHVDSLMRRGQKAASDQEFFAQLKRDAVYLPTIPDKDVFRAFYTRALAKRLLLGRSASDDFEKQVLAELSKSYDAAFSDMTQMFNDLAISKDLMETYRNTKDQEPARPDPSLTVMVLQHSVWPVIRKVSKLDAPVELRLPSQMEHALNDFIAFYKTQHSNRKLTWAHYLGTATLVARFPSGKKELSVSLYQAAVLLLFSERDDWSTEEIHGRLGLALPDLTPTLQSLALGRKLVLRRTQPRQGKDVRMDDRFSFNEDFTDTKVKLHINTIQQNDTMEETQQAVKVIDQYREASLDAAIVRIMKAAKTMKHQQLVNETIDAVSKHFRPEVKAIKERIDSLIEREFLQRNEDTGGSNKLRDTYSYLA</sequence>
<dbReference type="InterPro" id="IPR036388">
    <property type="entry name" value="WH-like_DNA-bd_sf"/>
</dbReference>
<dbReference type="InterPro" id="IPR045093">
    <property type="entry name" value="Cullin"/>
</dbReference>